<dbReference type="Gene3D" id="3.40.1660.10">
    <property type="entry name" value="EreA-like (biosynthetic domain)"/>
    <property type="match status" value="2"/>
</dbReference>
<proteinExistence type="predicted"/>
<dbReference type="Pfam" id="PF05139">
    <property type="entry name" value="Erythro_esteras"/>
    <property type="match status" value="2"/>
</dbReference>
<dbReference type="EMBL" id="JBHUHZ010000006">
    <property type="protein sequence ID" value="MFD2164584.1"/>
    <property type="molecule type" value="Genomic_DNA"/>
</dbReference>
<dbReference type="CDD" id="cd14728">
    <property type="entry name" value="Ere-like"/>
    <property type="match status" value="1"/>
</dbReference>
<dbReference type="EC" id="3.1.1.-" evidence="1"/>
<dbReference type="InterPro" id="IPR007815">
    <property type="entry name" value="Emycin_Estase"/>
</dbReference>
<evidence type="ECO:0000313" key="2">
    <source>
        <dbReference type="Proteomes" id="UP001597387"/>
    </source>
</evidence>
<reference evidence="2" key="1">
    <citation type="journal article" date="2019" name="Int. J. Syst. Evol. Microbiol.">
        <title>The Global Catalogue of Microorganisms (GCM) 10K type strain sequencing project: providing services to taxonomists for standard genome sequencing and annotation.</title>
        <authorList>
            <consortium name="The Broad Institute Genomics Platform"/>
            <consortium name="The Broad Institute Genome Sequencing Center for Infectious Disease"/>
            <person name="Wu L."/>
            <person name="Ma J."/>
        </authorList>
    </citation>
    <scope>NUCLEOTIDE SEQUENCE [LARGE SCALE GENOMIC DNA]</scope>
    <source>
        <strain evidence="2">KCTC 42217</strain>
    </source>
</reference>
<keyword evidence="2" id="KW-1185">Reference proteome</keyword>
<comment type="caution">
    <text evidence="1">The sequence shown here is derived from an EMBL/GenBank/DDBJ whole genome shotgun (WGS) entry which is preliminary data.</text>
</comment>
<dbReference type="Proteomes" id="UP001597387">
    <property type="component" value="Unassembled WGS sequence"/>
</dbReference>
<keyword evidence="1" id="KW-0378">Hydrolase</keyword>
<dbReference type="GO" id="GO:0016787">
    <property type="term" value="F:hydrolase activity"/>
    <property type="evidence" value="ECO:0007669"/>
    <property type="project" value="UniProtKB-KW"/>
</dbReference>
<dbReference type="SUPFAM" id="SSF159501">
    <property type="entry name" value="EreA/ChaN-like"/>
    <property type="match status" value="1"/>
</dbReference>
<gene>
    <name evidence="1" type="ORF">ACFSJU_19415</name>
</gene>
<dbReference type="InterPro" id="IPR052036">
    <property type="entry name" value="Hydrolase/PRTase-associated"/>
</dbReference>
<dbReference type="PANTHER" id="PTHR31299">
    <property type="entry name" value="ESTERASE, PUTATIVE (AFU_ORTHOLOGUE AFUA_1G05850)-RELATED"/>
    <property type="match status" value="1"/>
</dbReference>
<dbReference type="PANTHER" id="PTHR31299:SF0">
    <property type="entry name" value="ESTERASE, PUTATIVE (AFU_ORTHOLOGUE AFUA_1G05850)-RELATED"/>
    <property type="match status" value="1"/>
</dbReference>
<sequence length="321" mass="37195">MNSRNVFNSILLMVLLSLPSVIYPQNTSLDWINKNAHELPSDSASSHHDLRFLSKIVKDKTIVGLGEASHGTHEFYFHKRRMIEYLVSQEGYRLIGLEFANSYIEPINNYIQTGRGDLKSMIKSMVLYNSDQIYLLCQWLHRFNQSRSLYDKVTILGFDDEEFWRDPLTRDEEMAKKFIRTQQLRSPKSILWSHNLHLAKDTTMAQYKGMGYHVKEEFGDHYYAIGFDTYSGSVNVINSGGIEVRQFTGTEDTLSDLFREARLEAFFVDFDQPDNPFLGSKNLITNIYSDWREPRLLPIVPGADFDGLVFIRTTTESKTLK</sequence>
<evidence type="ECO:0000313" key="1">
    <source>
        <dbReference type="EMBL" id="MFD2164584.1"/>
    </source>
</evidence>
<organism evidence="1 2">
    <name type="scientific">Paradesertivirga mongoliensis</name>
    <dbReference type="NCBI Taxonomy" id="2100740"/>
    <lineage>
        <taxon>Bacteria</taxon>
        <taxon>Pseudomonadati</taxon>
        <taxon>Bacteroidota</taxon>
        <taxon>Sphingobacteriia</taxon>
        <taxon>Sphingobacteriales</taxon>
        <taxon>Sphingobacteriaceae</taxon>
        <taxon>Paradesertivirga</taxon>
    </lineage>
</organism>
<dbReference type="RefSeq" id="WP_255901577.1">
    <property type="nucleotide sequence ID" value="NZ_JAFMZO010000002.1"/>
</dbReference>
<name>A0ABW4ZR06_9SPHI</name>
<protein>
    <submittedName>
        <fullName evidence="1">Erythromycin esterase family protein</fullName>
        <ecNumber evidence="1">3.1.1.-</ecNumber>
    </submittedName>
</protein>
<accession>A0ABW4ZR06</accession>